<dbReference type="EMBL" id="LOPV01000561">
    <property type="protein sequence ID" value="KTG14419.1"/>
    <property type="molecule type" value="Genomic_DNA"/>
</dbReference>
<comment type="similarity">
    <text evidence="1">Belongs to the bacterial solute-binding protein 5 family.</text>
</comment>
<proteinExistence type="inferred from homology"/>
<dbReference type="InterPro" id="IPR039424">
    <property type="entry name" value="SBP_5"/>
</dbReference>
<dbReference type="Gene3D" id="3.10.105.10">
    <property type="entry name" value="Dipeptide-binding Protein, Domain 3"/>
    <property type="match status" value="2"/>
</dbReference>
<evidence type="ECO:0000256" key="2">
    <source>
        <dbReference type="ARBA" id="ARBA00022448"/>
    </source>
</evidence>
<reference evidence="6 7" key="1">
    <citation type="submission" date="2015-12" db="EMBL/GenBank/DDBJ databases">
        <title>Haloferax profundi sp. nov. isolated from the Discovery deep brine-seawater interface in the Red Sea.</title>
        <authorList>
            <person name="Zhang G."/>
            <person name="Stingl U."/>
            <person name="Rashid M."/>
        </authorList>
    </citation>
    <scope>NUCLEOTIDE SEQUENCE [LARGE SCALE GENOMIC DNA]</scope>
    <source>
        <strain evidence="6 7">SB29</strain>
    </source>
</reference>
<dbReference type="RefSeq" id="WP_058573351.1">
    <property type="nucleotide sequence ID" value="NZ_LOPV01000561.1"/>
</dbReference>
<dbReference type="PROSITE" id="PS51318">
    <property type="entry name" value="TAT"/>
    <property type="match status" value="1"/>
</dbReference>
<accession>A0A0W1RLG4</accession>
<dbReference type="CDD" id="cd00995">
    <property type="entry name" value="PBP2_NikA_DppA_OppA_like"/>
    <property type="match status" value="1"/>
</dbReference>
<feature type="compositionally biased region" description="Low complexity" evidence="4">
    <location>
        <begin position="29"/>
        <end position="42"/>
    </location>
</feature>
<feature type="domain" description="Solute-binding protein family 5" evidence="5">
    <location>
        <begin position="313"/>
        <end position="617"/>
    </location>
</feature>
<comment type="caution">
    <text evidence="6">The sequence shown here is derived from an EMBL/GenBank/DDBJ whole genome shotgun (WGS) entry which is preliminary data.</text>
</comment>
<dbReference type="Gene3D" id="3.40.190.10">
    <property type="entry name" value="Periplasmic binding protein-like II"/>
    <property type="match status" value="1"/>
</dbReference>
<feature type="region of interest" description="Disordered" evidence="4">
    <location>
        <begin position="121"/>
        <end position="142"/>
    </location>
</feature>
<dbReference type="Gene3D" id="3.90.76.10">
    <property type="entry name" value="Dipeptide-binding Protein, Domain 1"/>
    <property type="match status" value="1"/>
</dbReference>
<gene>
    <name evidence="6" type="ORF">AUR66_03090</name>
</gene>
<dbReference type="InterPro" id="IPR000914">
    <property type="entry name" value="SBP_5_dom"/>
</dbReference>
<dbReference type="PANTHER" id="PTHR30290">
    <property type="entry name" value="PERIPLASMIC BINDING COMPONENT OF ABC TRANSPORTER"/>
    <property type="match status" value="1"/>
</dbReference>
<keyword evidence="3" id="KW-0732">Signal</keyword>
<evidence type="ECO:0000313" key="7">
    <source>
        <dbReference type="Proteomes" id="UP000053157"/>
    </source>
</evidence>
<sequence length="625" mass="69128">MASGNKLHFDRRSLLRTLGAGGVVGLAGCTQGSDDGTSTADTESGDGGGGSDSTETPASDLGDTLVGPDGEQVSLSMVYSTGSETTKTIAQFMQQEYGKMGIAVELTGVPFNTMLSKYAQNTYTPDDGEERTSFNAGPRDESTSQEQWDLMLGIGFNSYPRTPTAIRPFWTSEEKRQQSTVNFYGYRPSEDIAGMLDQASKETDDARRQAILANVFGVLSRDQPVNFYEFSVDLNGFQQDIQGIDAGPSIGYNYQQYFRGESGASPSITGAYNVGAGTDAKTVNPIRINDTSSANRLGLTLDGAYTLDNDNNVVPLWVESVDTDDKQNYEFTLRDNLQWGADYGQMTADDWVYYIQEVHQAEDNWAGDVNQSDWFSGGDPIPVEKTGELSFEVQLPEVDPAFVLKPIMWGAYCLPKGLVEQYRDMEDGGNQLNQSTEIQEITYGGNLGPYTFERWDRESVFVATRNDDYYLRDVEGYDGTPYFEEYKYQVFGEESTRLSAFETGEVSATGIPSAKAKKFEDLESTKVIQTPNAFCSILAYNQRANGWDQLRTRDVRYALSVGVNKQTIVENIDRGYAEVAHTHQPEFSEWFDDSKVEKTGVGENYGAAKAKQILADNLSNDYGFE</sequence>
<evidence type="ECO:0000256" key="3">
    <source>
        <dbReference type="ARBA" id="ARBA00022729"/>
    </source>
</evidence>
<evidence type="ECO:0000256" key="1">
    <source>
        <dbReference type="ARBA" id="ARBA00005695"/>
    </source>
</evidence>
<dbReference type="PANTHER" id="PTHR30290:SF9">
    <property type="entry name" value="OLIGOPEPTIDE-BINDING PROTEIN APPA"/>
    <property type="match status" value="1"/>
</dbReference>
<dbReference type="OrthoDB" id="194307at2157"/>
<dbReference type="Pfam" id="PF00496">
    <property type="entry name" value="SBP_bac_5"/>
    <property type="match status" value="1"/>
</dbReference>
<dbReference type="SUPFAM" id="SSF53850">
    <property type="entry name" value="Periplasmic binding protein-like II"/>
    <property type="match status" value="2"/>
</dbReference>
<protein>
    <submittedName>
        <fullName evidence="6">Peptide ABC transporter substrate-binding protein</fullName>
    </submittedName>
</protein>
<evidence type="ECO:0000259" key="5">
    <source>
        <dbReference type="Pfam" id="PF00496"/>
    </source>
</evidence>
<dbReference type="GO" id="GO:1904680">
    <property type="term" value="F:peptide transmembrane transporter activity"/>
    <property type="evidence" value="ECO:0007669"/>
    <property type="project" value="TreeGrafter"/>
</dbReference>
<organism evidence="6 7">
    <name type="scientific">Haloferax profundi</name>
    <dbReference type="NCBI Taxonomy" id="1544718"/>
    <lineage>
        <taxon>Archaea</taxon>
        <taxon>Methanobacteriati</taxon>
        <taxon>Methanobacteriota</taxon>
        <taxon>Stenosarchaea group</taxon>
        <taxon>Halobacteria</taxon>
        <taxon>Halobacteriales</taxon>
        <taxon>Haloferacaceae</taxon>
        <taxon>Haloferax</taxon>
    </lineage>
</organism>
<feature type="region of interest" description="Disordered" evidence="4">
    <location>
        <begin position="29"/>
        <end position="70"/>
    </location>
</feature>
<keyword evidence="7" id="KW-1185">Reference proteome</keyword>
<dbReference type="AlphaFoldDB" id="A0A0W1RLG4"/>
<dbReference type="InterPro" id="IPR006311">
    <property type="entry name" value="TAT_signal"/>
</dbReference>
<evidence type="ECO:0000313" key="6">
    <source>
        <dbReference type="EMBL" id="KTG14419.1"/>
    </source>
</evidence>
<dbReference type="GO" id="GO:0015833">
    <property type="term" value="P:peptide transport"/>
    <property type="evidence" value="ECO:0007669"/>
    <property type="project" value="TreeGrafter"/>
</dbReference>
<dbReference type="Proteomes" id="UP000053157">
    <property type="component" value="Unassembled WGS sequence"/>
</dbReference>
<evidence type="ECO:0000256" key="4">
    <source>
        <dbReference type="SAM" id="MobiDB-lite"/>
    </source>
</evidence>
<name>A0A0W1RLG4_9EURY</name>
<dbReference type="PROSITE" id="PS51257">
    <property type="entry name" value="PROKAR_LIPOPROTEIN"/>
    <property type="match status" value="1"/>
</dbReference>
<keyword evidence="2" id="KW-0813">Transport</keyword>